<dbReference type="AlphaFoldDB" id="A0AAW9D3G9"/>
<evidence type="ECO:0000256" key="1">
    <source>
        <dbReference type="SAM" id="Phobius"/>
    </source>
</evidence>
<organism evidence="2 3">
    <name type="scientific">Burkholderia thailandensis</name>
    <dbReference type="NCBI Taxonomy" id="57975"/>
    <lineage>
        <taxon>Bacteria</taxon>
        <taxon>Pseudomonadati</taxon>
        <taxon>Pseudomonadota</taxon>
        <taxon>Betaproteobacteria</taxon>
        <taxon>Burkholderiales</taxon>
        <taxon>Burkholderiaceae</taxon>
        <taxon>Burkholderia</taxon>
        <taxon>pseudomallei group</taxon>
    </lineage>
</organism>
<dbReference type="EMBL" id="QXCT01000002">
    <property type="protein sequence ID" value="MDW9256503.1"/>
    <property type="molecule type" value="Genomic_DNA"/>
</dbReference>
<proteinExistence type="predicted"/>
<reference evidence="2" key="1">
    <citation type="submission" date="2018-08" db="EMBL/GenBank/DDBJ databases">
        <title>Identification of Burkholderia cepacia strains that express a Burkholderia pseudomallei-like capsular polysaccharide.</title>
        <authorList>
            <person name="Burtnick M.N."/>
            <person name="Vongsouvath M."/>
            <person name="Newton P."/>
            <person name="Wuthiekanun V."/>
            <person name="Limmathurotsakul D."/>
            <person name="Brett P.J."/>
            <person name="Chantratita N."/>
            <person name="Dance D.A."/>
        </authorList>
    </citation>
    <scope>NUCLEOTIDE SEQUENCE</scope>
    <source>
        <strain evidence="2">SBXCC001</strain>
    </source>
</reference>
<evidence type="ECO:0000313" key="2">
    <source>
        <dbReference type="EMBL" id="MDW9256503.1"/>
    </source>
</evidence>
<sequence>MSYFDLLRRYEKSDRFSESSRGQRVFTLLILTAQVLIFAVHIENIWHLKNTESHYLMN</sequence>
<protein>
    <submittedName>
        <fullName evidence="2">Uncharacterized protein</fullName>
    </submittedName>
</protein>
<dbReference type="Proteomes" id="UP001272137">
    <property type="component" value="Unassembled WGS sequence"/>
</dbReference>
<keyword evidence="1" id="KW-0812">Transmembrane</keyword>
<feature type="transmembrane region" description="Helical" evidence="1">
    <location>
        <begin position="25"/>
        <end position="48"/>
    </location>
</feature>
<keyword evidence="1" id="KW-1133">Transmembrane helix</keyword>
<gene>
    <name evidence="2" type="ORF">C7S16_1255</name>
</gene>
<name>A0AAW9D3G9_BURTH</name>
<keyword evidence="1" id="KW-0472">Membrane</keyword>
<comment type="caution">
    <text evidence="2">The sequence shown here is derived from an EMBL/GenBank/DDBJ whole genome shotgun (WGS) entry which is preliminary data.</text>
</comment>
<evidence type="ECO:0000313" key="3">
    <source>
        <dbReference type="Proteomes" id="UP001272137"/>
    </source>
</evidence>
<accession>A0AAW9D3G9</accession>